<comment type="caution">
    <text evidence="3">The sequence shown here is derived from an EMBL/GenBank/DDBJ whole genome shotgun (WGS) entry which is preliminary data.</text>
</comment>
<dbReference type="PANTHER" id="PTHR10009">
    <property type="entry name" value="PROTEIN YELLOW-RELATED"/>
    <property type="match status" value="1"/>
</dbReference>
<comment type="subcellular location">
    <subcellularLocation>
        <location evidence="1">Secreted</location>
    </subcellularLocation>
</comment>
<dbReference type="InterPro" id="IPR011042">
    <property type="entry name" value="6-blade_b-propeller_TolB-like"/>
</dbReference>
<dbReference type="Pfam" id="PF03022">
    <property type="entry name" value="MRJP"/>
    <property type="match status" value="1"/>
</dbReference>
<dbReference type="PANTHER" id="PTHR10009:SF18">
    <property type="entry name" value="PROTEIN YELLOW-LIKE PROTEIN"/>
    <property type="match status" value="1"/>
</dbReference>
<accession>A0A917JCY9</accession>
<gene>
    <name evidence="3" type="ORF">GCM10011425_26460</name>
</gene>
<reference evidence="3" key="2">
    <citation type="submission" date="2020-09" db="EMBL/GenBank/DDBJ databases">
        <authorList>
            <person name="Sun Q."/>
            <person name="Sedlacek I."/>
        </authorList>
    </citation>
    <scope>NUCLEOTIDE SEQUENCE</scope>
    <source>
        <strain evidence="3">CCM 8711</strain>
    </source>
</reference>
<name>A0A917JCY9_9SPHI</name>
<proteinExistence type="predicted"/>
<dbReference type="AlphaFoldDB" id="A0A917JCY9"/>
<evidence type="ECO:0000313" key="4">
    <source>
        <dbReference type="Proteomes" id="UP000662074"/>
    </source>
</evidence>
<dbReference type="GO" id="GO:0005576">
    <property type="term" value="C:extracellular region"/>
    <property type="evidence" value="ECO:0007669"/>
    <property type="project" value="UniProtKB-SubCell"/>
</dbReference>
<dbReference type="EMBL" id="BMDO01000007">
    <property type="protein sequence ID" value="GGI51434.1"/>
    <property type="molecule type" value="Genomic_DNA"/>
</dbReference>
<evidence type="ECO:0000313" key="3">
    <source>
        <dbReference type="EMBL" id="GGI51434.1"/>
    </source>
</evidence>
<evidence type="ECO:0008006" key="5">
    <source>
        <dbReference type="Google" id="ProtNLM"/>
    </source>
</evidence>
<sequence length="364" mass="41360">MKKLFIYLTIAGVTGMVTFAQNSYAQQQPKLQQVYADNTYQFTGVAVSAKNRLFVTYPRWSKTYKYAVVEVMPDGTSKPFPDAAMNQWQPGQDGMNKWVCVQTAYVDDQDYLYIVDPAAPMLAKVVGNSAKVVKFNLNTNKIEKIYRFTGTIDNSSYLNDIRVDTQKQIAYLTNSGTGGIVILDLKTGKSRQVLQSHKSVRPDPNYKFVIDGKQLMKQGQPAVFNSDGIALSPDRNWLYYKAINDKKLYRIKTASLLNEKLTPQQLGGEVKYLGEVASTDAMIFDKKGNLYLGDMVNYRMIQITPDLKSHTWFKDKSLIWPDTYSISNDGFIYITTSQIHKQPDFNNGVNKRTEPYKVFKVNLP</sequence>
<dbReference type="Proteomes" id="UP000662074">
    <property type="component" value="Unassembled WGS sequence"/>
</dbReference>
<dbReference type="RefSeq" id="WP_188417506.1">
    <property type="nucleotide sequence ID" value="NZ_BMDO01000007.1"/>
</dbReference>
<reference evidence="3" key="1">
    <citation type="journal article" date="2014" name="Int. J. Syst. Evol. Microbiol.">
        <title>Complete genome sequence of Corynebacterium casei LMG S-19264T (=DSM 44701T), isolated from a smear-ripened cheese.</title>
        <authorList>
            <consortium name="US DOE Joint Genome Institute (JGI-PGF)"/>
            <person name="Walter F."/>
            <person name="Albersmeier A."/>
            <person name="Kalinowski J."/>
            <person name="Ruckert C."/>
        </authorList>
    </citation>
    <scope>NUCLEOTIDE SEQUENCE</scope>
    <source>
        <strain evidence="3">CCM 8711</strain>
    </source>
</reference>
<organism evidence="3 4">
    <name type="scientific">Mucilaginibacter galii</name>
    <dbReference type="NCBI Taxonomy" id="2005073"/>
    <lineage>
        <taxon>Bacteria</taxon>
        <taxon>Pseudomonadati</taxon>
        <taxon>Bacteroidota</taxon>
        <taxon>Sphingobacteriia</taxon>
        <taxon>Sphingobacteriales</taxon>
        <taxon>Sphingobacteriaceae</taxon>
        <taxon>Mucilaginibacter</taxon>
    </lineage>
</organism>
<protein>
    <recommendedName>
        <fullName evidence="5">Major royal jelly protein</fullName>
    </recommendedName>
</protein>
<dbReference type="SUPFAM" id="SSF101898">
    <property type="entry name" value="NHL repeat"/>
    <property type="match status" value="1"/>
</dbReference>
<evidence type="ECO:0000256" key="2">
    <source>
        <dbReference type="ARBA" id="ARBA00022525"/>
    </source>
</evidence>
<dbReference type="InterPro" id="IPR017996">
    <property type="entry name" value="MRJP/yellow-related"/>
</dbReference>
<keyword evidence="2" id="KW-0964">Secreted</keyword>
<evidence type="ECO:0000256" key="1">
    <source>
        <dbReference type="ARBA" id="ARBA00004613"/>
    </source>
</evidence>
<keyword evidence="4" id="KW-1185">Reference proteome</keyword>
<dbReference type="Gene3D" id="2.120.10.30">
    <property type="entry name" value="TolB, C-terminal domain"/>
    <property type="match status" value="1"/>
</dbReference>